<keyword evidence="7 15" id="KW-0808">Transferase</keyword>
<comment type="pathway">
    <text evidence="4 15">Cofactor biosynthesis; coenzyme A biosynthesis; CoA from (R)-pantothenate: step 1/5.</text>
</comment>
<evidence type="ECO:0000256" key="2">
    <source>
        <dbReference type="ARBA" id="ARBA00001958"/>
    </source>
</evidence>
<dbReference type="PANTHER" id="PTHR12835">
    <property type="entry name" value="BIOTIN PROTEIN LIGASE"/>
    <property type="match status" value="1"/>
</dbReference>
<feature type="binding site" evidence="15">
    <location>
        <begin position="421"/>
        <end position="424"/>
    </location>
    <ligand>
        <name>substrate</name>
    </ligand>
</feature>
<reference evidence="17 18" key="1">
    <citation type="submission" date="2018-06" db="EMBL/GenBank/DDBJ databases">
        <authorList>
            <consortium name="Pathogen Informatics"/>
            <person name="Doyle S."/>
        </authorList>
    </citation>
    <scope>NUCLEOTIDE SEQUENCE [LARGE SCALE GENOMIC DNA]</scope>
    <source>
        <strain evidence="17 18">NCTC10283</strain>
    </source>
</reference>
<feature type="binding site" evidence="15">
    <location>
        <position position="446"/>
    </location>
    <ligand>
        <name>ATP</name>
        <dbReference type="ChEBI" id="CHEBI:30616"/>
    </ligand>
</feature>
<dbReference type="Pfam" id="PF03309">
    <property type="entry name" value="Pan_kinase"/>
    <property type="match status" value="1"/>
</dbReference>
<evidence type="ECO:0000256" key="10">
    <source>
        <dbReference type="ARBA" id="ARBA00022840"/>
    </source>
</evidence>
<dbReference type="InterPro" id="IPR003142">
    <property type="entry name" value="BPL_C"/>
</dbReference>
<evidence type="ECO:0000256" key="9">
    <source>
        <dbReference type="ARBA" id="ARBA00022777"/>
    </source>
</evidence>
<evidence type="ECO:0000256" key="15">
    <source>
        <dbReference type="HAMAP-Rule" id="MF_01274"/>
    </source>
</evidence>
<dbReference type="GO" id="GO:0005737">
    <property type="term" value="C:cytoplasm"/>
    <property type="evidence" value="ECO:0007669"/>
    <property type="project" value="UniProtKB-SubCell"/>
</dbReference>
<comment type="cofactor">
    <cofactor evidence="2">
        <name>K(+)</name>
        <dbReference type="ChEBI" id="CHEBI:29103"/>
    </cofactor>
</comment>
<dbReference type="Pfam" id="PF03099">
    <property type="entry name" value="BPL_LplA_LipB"/>
    <property type="match status" value="1"/>
</dbReference>
<feature type="active site" description="Proton acceptor" evidence="15">
    <location>
        <position position="423"/>
    </location>
</feature>
<dbReference type="RefSeq" id="WP_034296183.1">
    <property type="nucleotide sequence ID" value="NZ_CP091519.2"/>
</dbReference>
<keyword evidence="5 15" id="KW-0963">Cytoplasm</keyword>
<dbReference type="InterPro" id="IPR008988">
    <property type="entry name" value="Transcriptional_repressor_C"/>
</dbReference>
<dbReference type="SMR" id="A0A376BTP2"/>
<feature type="binding site" evidence="15">
    <location>
        <begin position="332"/>
        <end position="339"/>
    </location>
    <ligand>
        <name>ATP</name>
        <dbReference type="ChEBI" id="CHEBI:30616"/>
    </ligand>
</feature>
<dbReference type="GO" id="GO:0004594">
    <property type="term" value="F:pantothenate kinase activity"/>
    <property type="evidence" value="ECO:0007669"/>
    <property type="project" value="UniProtKB-UniRule"/>
</dbReference>
<dbReference type="Gene3D" id="3.30.930.10">
    <property type="entry name" value="Bira Bifunctional Protein, Domain 2"/>
    <property type="match status" value="1"/>
</dbReference>
<dbReference type="InterPro" id="IPR043129">
    <property type="entry name" value="ATPase_NBD"/>
</dbReference>
<dbReference type="HAMAP" id="MF_01274">
    <property type="entry name" value="Pantothen_kinase_3"/>
    <property type="match status" value="1"/>
</dbReference>
<keyword evidence="12 15" id="KW-0173">Coenzyme A biosynthesis</keyword>
<evidence type="ECO:0000256" key="8">
    <source>
        <dbReference type="ARBA" id="ARBA00022741"/>
    </source>
</evidence>
<evidence type="ECO:0000256" key="11">
    <source>
        <dbReference type="ARBA" id="ARBA00022958"/>
    </source>
</evidence>
<proteinExistence type="inferred from homology"/>
<evidence type="ECO:0000256" key="13">
    <source>
        <dbReference type="ARBA" id="ARBA00023267"/>
    </source>
</evidence>
<dbReference type="Gene3D" id="3.30.420.40">
    <property type="match status" value="2"/>
</dbReference>
<dbReference type="PANTHER" id="PTHR12835:SF5">
    <property type="entry name" value="BIOTIN--PROTEIN LIGASE"/>
    <property type="match status" value="1"/>
</dbReference>
<keyword evidence="6" id="KW-0436">Ligase</keyword>
<comment type="similarity">
    <text evidence="15">Belongs to the type III pantothenate kinase family.</text>
</comment>
<dbReference type="EMBL" id="UFSO01000003">
    <property type="protein sequence ID" value="SSY80211.1"/>
    <property type="molecule type" value="Genomic_DNA"/>
</dbReference>
<dbReference type="STRING" id="1120980.GCA_000745955_00021"/>
<dbReference type="SUPFAM" id="SSF53067">
    <property type="entry name" value="Actin-like ATPase domain"/>
    <property type="match status" value="2"/>
</dbReference>
<evidence type="ECO:0000313" key="17">
    <source>
        <dbReference type="EMBL" id="SSY80211.1"/>
    </source>
</evidence>
<evidence type="ECO:0000256" key="1">
    <source>
        <dbReference type="ARBA" id="ARBA00001206"/>
    </source>
</evidence>
<dbReference type="NCBIfam" id="TIGR00671">
    <property type="entry name" value="baf"/>
    <property type="match status" value="1"/>
</dbReference>
<evidence type="ECO:0000313" key="18">
    <source>
        <dbReference type="Proteomes" id="UP000254209"/>
    </source>
</evidence>
<dbReference type="AlphaFoldDB" id="A0A376BTP2"/>
<dbReference type="Gene3D" id="2.30.30.100">
    <property type="match status" value="1"/>
</dbReference>
<protein>
    <recommendedName>
        <fullName evidence="15">Type III pantothenate kinase</fullName>
        <ecNumber evidence="15">2.7.1.33</ecNumber>
    </recommendedName>
    <alternativeName>
        <fullName evidence="15">PanK-III</fullName>
    </alternativeName>
    <alternativeName>
        <fullName evidence="15">Pantothenic acid kinase</fullName>
    </alternativeName>
</protein>
<dbReference type="OrthoDB" id="9807064at2"/>
<dbReference type="SUPFAM" id="SSF50037">
    <property type="entry name" value="C-terminal domain of transcriptional repressors"/>
    <property type="match status" value="1"/>
</dbReference>
<dbReference type="Proteomes" id="UP000254209">
    <property type="component" value="Unassembled WGS sequence"/>
</dbReference>
<evidence type="ECO:0000256" key="14">
    <source>
        <dbReference type="ARBA" id="ARBA00047846"/>
    </source>
</evidence>
<dbReference type="InterPro" id="IPR045864">
    <property type="entry name" value="aa-tRNA-synth_II/BPL/LPL"/>
</dbReference>
<comment type="catalytic activity">
    <reaction evidence="1 15">
        <text>(R)-pantothenate + ATP = (R)-4'-phosphopantothenate + ADP + H(+)</text>
        <dbReference type="Rhea" id="RHEA:16373"/>
        <dbReference type="ChEBI" id="CHEBI:10986"/>
        <dbReference type="ChEBI" id="CHEBI:15378"/>
        <dbReference type="ChEBI" id="CHEBI:29032"/>
        <dbReference type="ChEBI" id="CHEBI:30616"/>
        <dbReference type="ChEBI" id="CHEBI:456216"/>
        <dbReference type="EC" id="2.7.1.33"/>
    </reaction>
</comment>
<name>A0A376BTP2_9NEIS</name>
<keyword evidence="9 15" id="KW-0418">Kinase</keyword>
<comment type="cofactor">
    <cofactor evidence="15">
        <name>NH4(+)</name>
        <dbReference type="ChEBI" id="CHEBI:28938"/>
    </cofactor>
    <cofactor evidence="15">
        <name>K(+)</name>
        <dbReference type="ChEBI" id="CHEBI:29103"/>
    </cofactor>
    <text evidence="15">A monovalent cation. Ammonium or potassium.</text>
</comment>
<comment type="function">
    <text evidence="15">Catalyzes the phosphorylation of pantothenate (Pan), the first step in CoA biosynthesis.</text>
</comment>
<dbReference type="InterPro" id="IPR004619">
    <property type="entry name" value="Type_III_PanK"/>
</dbReference>
<gene>
    <name evidence="17" type="primary">birA</name>
    <name evidence="15" type="synonym">coaX</name>
    <name evidence="17" type="ORF">NCTC10283_01765</name>
</gene>
<dbReference type="PROSITE" id="PS51733">
    <property type="entry name" value="BPL_LPL_CATALYTIC"/>
    <property type="match status" value="1"/>
</dbReference>
<evidence type="ECO:0000256" key="7">
    <source>
        <dbReference type="ARBA" id="ARBA00022679"/>
    </source>
</evidence>
<accession>A0A376BTP2</accession>
<keyword evidence="18" id="KW-1185">Reference proteome</keyword>
<comment type="caution">
    <text evidence="15">Lacks conserved residue(s) required for the propagation of feature annotation.</text>
</comment>
<keyword evidence="13" id="KW-0092">Biotin</keyword>
<comment type="subcellular location">
    <subcellularLocation>
        <location evidence="3 15">Cytoplasm</location>
    </subcellularLocation>
</comment>
<comment type="catalytic activity">
    <reaction evidence="14">
        <text>biotin + L-lysyl-[protein] + ATP = N(6)-biotinyl-L-lysyl-[protein] + AMP + diphosphate + H(+)</text>
        <dbReference type="Rhea" id="RHEA:11756"/>
        <dbReference type="Rhea" id="RHEA-COMP:9752"/>
        <dbReference type="Rhea" id="RHEA-COMP:10505"/>
        <dbReference type="ChEBI" id="CHEBI:15378"/>
        <dbReference type="ChEBI" id="CHEBI:29969"/>
        <dbReference type="ChEBI" id="CHEBI:30616"/>
        <dbReference type="ChEBI" id="CHEBI:33019"/>
        <dbReference type="ChEBI" id="CHEBI:57586"/>
        <dbReference type="ChEBI" id="CHEBI:83144"/>
        <dbReference type="ChEBI" id="CHEBI:456215"/>
        <dbReference type="EC" id="6.3.4.15"/>
    </reaction>
</comment>
<evidence type="ECO:0000256" key="4">
    <source>
        <dbReference type="ARBA" id="ARBA00005225"/>
    </source>
</evidence>
<evidence type="ECO:0000256" key="6">
    <source>
        <dbReference type="ARBA" id="ARBA00022598"/>
    </source>
</evidence>
<evidence type="ECO:0000259" key="16">
    <source>
        <dbReference type="PROSITE" id="PS51733"/>
    </source>
</evidence>
<dbReference type="Pfam" id="PF02237">
    <property type="entry name" value="BPL_C"/>
    <property type="match status" value="1"/>
</dbReference>
<dbReference type="NCBIfam" id="TIGR00121">
    <property type="entry name" value="birA_ligase"/>
    <property type="match status" value="1"/>
</dbReference>
<comment type="subunit">
    <text evidence="15">Homodimer.</text>
</comment>
<dbReference type="EC" id="2.7.1.33" evidence="15"/>
<keyword evidence="11 15" id="KW-0630">Potassium</keyword>
<dbReference type="GO" id="GO:0015937">
    <property type="term" value="P:coenzyme A biosynthetic process"/>
    <property type="evidence" value="ECO:0007669"/>
    <property type="project" value="UniProtKB-UniRule"/>
</dbReference>
<feature type="binding site" evidence="15">
    <location>
        <position position="414"/>
    </location>
    <ligand>
        <name>substrate</name>
    </ligand>
</feature>
<feature type="domain" description="BPL/LPL catalytic" evidence="16">
    <location>
        <begin position="56"/>
        <end position="243"/>
    </location>
</feature>
<evidence type="ECO:0000256" key="12">
    <source>
        <dbReference type="ARBA" id="ARBA00022993"/>
    </source>
</evidence>
<dbReference type="GO" id="GO:0004077">
    <property type="term" value="F:biotin--[biotin carboxyl-carrier protein] ligase activity"/>
    <property type="evidence" value="ECO:0007669"/>
    <property type="project" value="UniProtKB-EC"/>
</dbReference>
<dbReference type="UniPathway" id="UPA00241">
    <property type="reaction ID" value="UER00352"/>
</dbReference>
<dbReference type="CDD" id="cd24015">
    <property type="entry name" value="ASKHA_NBD_PanK-III"/>
    <property type="match status" value="1"/>
</dbReference>
<dbReference type="GO" id="GO:0005524">
    <property type="term" value="F:ATP binding"/>
    <property type="evidence" value="ECO:0007669"/>
    <property type="project" value="UniProtKB-UniRule"/>
</dbReference>
<organism evidence="17 18">
    <name type="scientific">Alysiella crassa</name>
    <dbReference type="NCBI Taxonomy" id="153491"/>
    <lineage>
        <taxon>Bacteria</taxon>
        <taxon>Pseudomonadati</taxon>
        <taxon>Pseudomonadota</taxon>
        <taxon>Betaproteobacteria</taxon>
        <taxon>Neisseriales</taxon>
        <taxon>Neisseriaceae</taxon>
        <taxon>Alysiella</taxon>
    </lineage>
</organism>
<dbReference type="SUPFAM" id="SSF55681">
    <property type="entry name" value="Class II aaRS and biotin synthetases"/>
    <property type="match status" value="1"/>
</dbReference>
<keyword evidence="10 15" id="KW-0067">ATP-binding</keyword>
<sequence>MPSNQLIQILADGAAHHITELAHAVQRQPQNLNAIWQHTPPHIRGLLRQKDGTWRLVRPLALLSPQHEHDTFDVRVLPETSSTNDELMQQIRANSPIHRQVVVAHHQTAARGRQGRIWHNRLGECLTFSVGWTFTQPQSALGAMALVVAVACQRGLAKLGCVAQIKWSNDLVIGLEKLGGVLIETVRQKNQTHVIIGIGINFVLPKEVEGATSVQAACTHRVTAADALNAILDELHTSLPEFERHGFTPFQAAYQQLHRDHAQEVCILRDNQIVQTGVIVGISDNGALLLQTDDKIEQIVSGETSLRRPEQLPKPALSPDFQAACTRYLLLDGGNSRLKWAWVEQGELVHSAHAPYRDLSRLLNEWARWGDKNVRVVGSAVCGLAKQAMVEAQLPVPIQWLGSMKRALGVYNHYQNPEQHGADRWFNALGSRRFTQNACVVMSCGTAVTVDALTADNHYLGGTIMPGFHLMKEAMAMKTANLNQPVGKLFPFPTTTANALAGGMMDAVCGSVMIMHARLKERENGGKVDVIMTGGGAAKVAKSLPETFVLDNCVKIVDNLVIFGLLNWLEQQPYAHTPSTPFQAA</sequence>
<dbReference type="InterPro" id="IPR004408">
    <property type="entry name" value="Biotin_CoA_COase_ligase"/>
</dbReference>
<evidence type="ECO:0000256" key="5">
    <source>
        <dbReference type="ARBA" id="ARBA00022490"/>
    </source>
</evidence>
<evidence type="ECO:0000256" key="3">
    <source>
        <dbReference type="ARBA" id="ARBA00004496"/>
    </source>
</evidence>
<feature type="binding site" evidence="15">
    <location>
        <position position="496"/>
    </location>
    <ligand>
        <name>substrate</name>
    </ligand>
</feature>
<dbReference type="InterPro" id="IPR004143">
    <property type="entry name" value="BPL_LPL_catalytic"/>
</dbReference>
<keyword evidence="8 15" id="KW-0547">Nucleotide-binding</keyword>